<protein>
    <recommendedName>
        <fullName evidence="3">peptidylprolyl isomerase</fullName>
        <ecNumber evidence="3">5.2.1.8</ecNumber>
    </recommendedName>
</protein>
<dbReference type="RefSeq" id="XP_004367377.1">
    <property type="nucleotide sequence ID" value="XM_004367320.1"/>
</dbReference>
<dbReference type="SUPFAM" id="SSF54534">
    <property type="entry name" value="FKBP-like"/>
    <property type="match status" value="1"/>
</dbReference>
<dbReference type="EC" id="5.2.1.8" evidence="3"/>
<evidence type="ECO:0000256" key="1">
    <source>
        <dbReference type="ARBA" id="ARBA00022737"/>
    </source>
</evidence>
<dbReference type="EMBL" id="GL883013">
    <property type="protein sequence ID" value="EGG20394.1"/>
    <property type="molecule type" value="Genomic_DNA"/>
</dbReference>
<evidence type="ECO:0000256" key="4">
    <source>
        <dbReference type="SAM" id="MobiDB-lite"/>
    </source>
</evidence>
<keyword evidence="2" id="KW-0802">TPR repeat</keyword>
<dbReference type="SUPFAM" id="SSF48452">
    <property type="entry name" value="TPR-like"/>
    <property type="match status" value="1"/>
</dbReference>
<dbReference type="STRING" id="1054147.F4PWN0"/>
<dbReference type="PANTHER" id="PTHR46512">
    <property type="entry name" value="PEPTIDYLPROLYL ISOMERASE"/>
    <property type="match status" value="1"/>
</dbReference>
<accession>F4PWN0</accession>
<dbReference type="Gene3D" id="1.25.40.10">
    <property type="entry name" value="Tetratricopeptide repeat domain"/>
    <property type="match status" value="1"/>
</dbReference>
<dbReference type="GO" id="GO:0003755">
    <property type="term" value="F:peptidyl-prolyl cis-trans isomerase activity"/>
    <property type="evidence" value="ECO:0007669"/>
    <property type="project" value="UniProtKB-KW"/>
</dbReference>
<keyword evidence="3" id="KW-0413">Isomerase</keyword>
<sequence>MDTTTATTSTPIYEDNTKNNNESITASTSESSSSTAVPAAATPTSPPPPPLPPRQDDFLLSDYTHVDPWRVPQDPKTHFKAVFIPYKQEVDVFQIYLPRDTSDSDAEVKKMMKATAISKRYLAKKDESCLVIQDFTVKPSDPVAVHNHRANVILCSKKELYGNVVLTYRILDSDRVWAVCQDMTMEMYEKLVKYVGTPLFDFKNNYKKLVNYVEAICVPTDFKYPSEDETWVSDKLPHSILNEYYATIGRGTFQPVKHEYANGGPFACFYSVVDGDSKKTFASKPFKQLKAAQSNLALKLLHYYLGMQNLKLHGIPFTDTDTSYEEFVEYQEQFTKEQEEKALAKANKMEVDQVVISKTSDPKMQIESQLNAQHQLHQQQQNLDNSTSTSTTSTTESSETKYIMVFDKFKIPEDSVIMTLGEDRVTKFIIKQGKGEYPTFGTKIIAKYQTFLADGTPIDDKIRQETFDIGMTSCIRGMEFAMFNMKQGEKGLLKVEPEYGYGKLGAMPLVPPNSTLVIYIEILNIQHKTTPAQQEIDSLTPQEKLVAVEKCRAEGKHSFERKCYGKCIKIYKNALKYLDPTNLGTVTQEEWTKVLTYGTSMCVNLAMSYASMGIWERCRAYCTMGITNFEDEVSKPYYWRAKANIHLEQYVYAFEDIETAIGLLEETDIETKERFNKYRDYIKKHLDQENTKERKTFEKVFNTLADEPDFIPKPTFNSLYDDDNELEEQDDDNIEMDMDTLNSIIQNNNDE</sequence>
<dbReference type="PROSITE" id="PS50059">
    <property type="entry name" value="FKBP_PPIASE"/>
    <property type="match status" value="1"/>
</dbReference>
<dbReference type="GeneID" id="14872268"/>
<evidence type="ECO:0000256" key="2">
    <source>
        <dbReference type="ARBA" id="ARBA00022803"/>
    </source>
</evidence>
<name>F4PWN0_CACFS</name>
<dbReference type="PANTHER" id="PTHR46512:SF6">
    <property type="entry name" value="PEPTIDYLPROLYL ISOMERASE"/>
    <property type="match status" value="1"/>
</dbReference>
<dbReference type="InterPro" id="IPR046357">
    <property type="entry name" value="PPIase_dom_sf"/>
</dbReference>
<dbReference type="InterPro" id="IPR011990">
    <property type="entry name" value="TPR-like_helical_dom_sf"/>
</dbReference>
<proteinExistence type="predicted"/>
<dbReference type="Gene3D" id="3.10.50.40">
    <property type="match status" value="1"/>
</dbReference>
<dbReference type="Proteomes" id="UP000007797">
    <property type="component" value="Unassembled WGS sequence"/>
</dbReference>
<dbReference type="OrthoDB" id="1902587at2759"/>
<keyword evidence="3" id="KW-0697">Rotamase</keyword>
<feature type="region of interest" description="Disordered" evidence="4">
    <location>
        <begin position="372"/>
        <end position="395"/>
    </location>
</feature>
<dbReference type="OMA" id="ICKINDH"/>
<dbReference type="InterPro" id="IPR001179">
    <property type="entry name" value="PPIase_FKBP_dom"/>
</dbReference>
<reference evidence="7" key="1">
    <citation type="journal article" date="2011" name="Genome Res.">
        <title>Phylogeny-wide analysis of social amoeba genomes highlights ancient origins for complex intercellular communication.</title>
        <authorList>
            <person name="Heidel A.J."/>
            <person name="Lawal H.M."/>
            <person name="Felder M."/>
            <person name="Schilde C."/>
            <person name="Helps N.R."/>
            <person name="Tunggal B."/>
            <person name="Rivero F."/>
            <person name="John U."/>
            <person name="Schleicher M."/>
            <person name="Eichinger L."/>
            <person name="Platzer M."/>
            <person name="Noegel A.A."/>
            <person name="Schaap P."/>
            <person name="Gloeckner G."/>
        </authorList>
    </citation>
    <scope>NUCLEOTIDE SEQUENCE [LARGE SCALE GENOMIC DNA]</scope>
    <source>
        <strain evidence="7">SH3</strain>
    </source>
</reference>
<organism evidence="6 7">
    <name type="scientific">Cavenderia fasciculata</name>
    <name type="common">Slime mold</name>
    <name type="synonym">Dictyostelium fasciculatum</name>
    <dbReference type="NCBI Taxonomy" id="261658"/>
    <lineage>
        <taxon>Eukaryota</taxon>
        <taxon>Amoebozoa</taxon>
        <taxon>Evosea</taxon>
        <taxon>Eumycetozoa</taxon>
        <taxon>Dictyostelia</taxon>
        <taxon>Acytosteliales</taxon>
        <taxon>Cavenderiaceae</taxon>
        <taxon>Cavenderia</taxon>
    </lineage>
</organism>
<dbReference type="KEGG" id="dfa:DFA_07518"/>
<dbReference type="AlphaFoldDB" id="F4PWN0"/>
<feature type="region of interest" description="Disordered" evidence="4">
    <location>
        <begin position="1"/>
        <end position="58"/>
    </location>
</feature>
<gene>
    <name evidence="6" type="ORF">DFA_07518</name>
</gene>
<feature type="domain" description="PPIase FKBP-type" evidence="5">
    <location>
        <begin position="441"/>
        <end position="526"/>
    </location>
</feature>
<feature type="compositionally biased region" description="Polar residues" evidence="4">
    <location>
        <begin position="1"/>
        <end position="11"/>
    </location>
</feature>
<keyword evidence="7" id="KW-1185">Reference proteome</keyword>
<evidence type="ECO:0000313" key="6">
    <source>
        <dbReference type="EMBL" id="EGG20394.1"/>
    </source>
</evidence>
<keyword evidence="1" id="KW-0677">Repeat</keyword>
<evidence type="ECO:0000313" key="7">
    <source>
        <dbReference type="Proteomes" id="UP000007797"/>
    </source>
</evidence>
<feature type="compositionally biased region" description="Pro residues" evidence="4">
    <location>
        <begin position="44"/>
        <end position="53"/>
    </location>
</feature>
<feature type="compositionally biased region" description="Low complexity" evidence="4">
    <location>
        <begin position="23"/>
        <end position="43"/>
    </location>
</feature>
<dbReference type="InterPro" id="IPR050754">
    <property type="entry name" value="FKBP4/5/8-like"/>
</dbReference>
<dbReference type="Pfam" id="PF00254">
    <property type="entry name" value="FKBP_C"/>
    <property type="match status" value="1"/>
</dbReference>
<evidence type="ECO:0000259" key="5">
    <source>
        <dbReference type="PROSITE" id="PS50059"/>
    </source>
</evidence>
<comment type="catalytic activity">
    <reaction evidence="3">
        <text>[protein]-peptidylproline (omega=180) = [protein]-peptidylproline (omega=0)</text>
        <dbReference type="Rhea" id="RHEA:16237"/>
        <dbReference type="Rhea" id="RHEA-COMP:10747"/>
        <dbReference type="Rhea" id="RHEA-COMP:10748"/>
        <dbReference type="ChEBI" id="CHEBI:83833"/>
        <dbReference type="ChEBI" id="CHEBI:83834"/>
        <dbReference type="EC" id="5.2.1.8"/>
    </reaction>
</comment>
<evidence type="ECO:0000256" key="3">
    <source>
        <dbReference type="PROSITE-ProRule" id="PRU00277"/>
    </source>
</evidence>